<dbReference type="EMBL" id="FWFR01000001">
    <property type="protein sequence ID" value="SLN35697.1"/>
    <property type="molecule type" value="Genomic_DNA"/>
</dbReference>
<gene>
    <name evidence="1" type="ORF">OCH7691_01430</name>
</gene>
<organism evidence="1 2">
    <name type="scientific">Oceanibacterium hippocampi</name>
    <dbReference type="NCBI Taxonomy" id="745714"/>
    <lineage>
        <taxon>Bacteria</taxon>
        <taxon>Pseudomonadati</taxon>
        <taxon>Pseudomonadota</taxon>
        <taxon>Alphaproteobacteria</taxon>
        <taxon>Sneathiellales</taxon>
        <taxon>Sneathiellaceae</taxon>
        <taxon>Oceanibacterium</taxon>
    </lineage>
</organism>
<sequence>MSPTSFPPNEFWDFSSRLYARDGVAEASLALQDRHGIDVNLLLFCCWVAASGRGTFEDGELESAIDRVAAWRDNVILPLRDLRRYLKGGAAPAPYQLADELRRVIADIELHGEHVEQLILSAGMTRLGTGSFEAHRQARDAAVNLSRYFAILAIGLDEETDRAALRILVSAAFPSVEDWLVADWI</sequence>
<accession>A0A1Y5S9P6</accession>
<name>A0A1Y5S9P6_9PROT</name>
<dbReference type="InParanoid" id="A0A1Y5S9P6"/>
<evidence type="ECO:0000313" key="1">
    <source>
        <dbReference type="EMBL" id="SLN35697.1"/>
    </source>
</evidence>
<dbReference type="RefSeq" id="WP_176244953.1">
    <property type="nucleotide sequence ID" value="NZ_FWFR01000001.1"/>
</dbReference>
<dbReference type="Proteomes" id="UP000193200">
    <property type="component" value="Unassembled WGS sequence"/>
</dbReference>
<keyword evidence="2" id="KW-1185">Reference proteome</keyword>
<protein>
    <recommendedName>
        <fullName evidence="3">TIGR02444 family protein</fullName>
    </recommendedName>
</protein>
<evidence type="ECO:0000313" key="2">
    <source>
        <dbReference type="Proteomes" id="UP000193200"/>
    </source>
</evidence>
<dbReference type="InterPro" id="IPR012659">
    <property type="entry name" value="CHP02444"/>
</dbReference>
<proteinExistence type="predicted"/>
<dbReference type="AlphaFoldDB" id="A0A1Y5S9P6"/>
<dbReference type="NCBIfam" id="TIGR02444">
    <property type="entry name" value="TIGR02444 family protein"/>
    <property type="match status" value="1"/>
</dbReference>
<dbReference type="Pfam" id="PF09523">
    <property type="entry name" value="DUF2390"/>
    <property type="match status" value="1"/>
</dbReference>
<reference evidence="1 2" key="1">
    <citation type="submission" date="2017-03" db="EMBL/GenBank/DDBJ databases">
        <authorList>
            <person name="Afonso C.L."/>
            <person name="Miller P.J."/>
            <person name="Scott M.A."/>
            <person name="Spackman E."/>
            <person name="Goraichik I."/>
            <person name="Dimitrov K.M."/>
            <person name="Suarez D.L."/>
            <person name="Swayne D.E."/>
        </authorList>
    </citation>
    <scope>NUCLEOTIDE SEQUENCE [LARGE SCALE GENOMIC DNA]</scope>
    <source>
        <strain evidence="1 2">CECT 7691</strain>
    </source>
</reference>
<evidence type="ECO:0008006" key="3">
    <source>
        <dbReference type="Google" id="ProtNLM"/>
    </source>
</evidence>